<comment type="caution">
    <text evidence="11">The sequence shown here is derived from an EMBL/GenBank/DDBJ whole genome shotgun (WGS) entry which is preliminary data.</text>
</comment>
<dbReference type="SUPFAM" id="SSF48113">
    <property type="entry name" value="Heme-dependent peroxidases"/>
    <property type="match status" value="1"/>
</dbReference>
<proteinExistence type="inferred from homology"/>
<evidence type="ECO:0000256" key="6">
    <source>
        <dbReference type="ARBA" id="ARBA00023002"/>
    </source>
</evidence>
<dbReference type="InterPro" id="IPR019794">
    <property type="entry name" value="Peroxidases_AS"/>
</dbReference>
<dbReference type="InterPro" id="IPR002207">
    <property type="entry name" value="Peroxidase_I"/>
</dbReference>
<keyword evidence="1" id="KW-0575">Peroxidase</keyword>
<dbReference type="InterPro" id="IPR002016">
    <property type="entry name" value="Haem_peroxidase"/>
</dbReference>
<accession>A0ABD0V5U7</accession>
<evidence type="ECO:0000259" key="10">
    <source>
        <dbReference type="Pfam" id="PF00141"/>
    </source>
</evidence>
<evidence type="ECO:0000256" key="8">
    <source>
        <dbReference type="ARBA" id="ARBA00047994"/>
    </source>
</evidence>
<evidence type="ECO:0000313" key="12">
    <source>
        <dbReference type="Proteomes" id="UP001552299"/>
    </source>
</evidence>
<evidence type="ECO:0000256" key="5">
    <source>
        <dbReference type="ARBA" id="ARBA00022958"/>
    </source>
</evidence>
<name>A0ABD0V5U7_DENTH</name>
<evidence type="ECO:0000256" key="3">
    <source>
        <dbReference type="ARBA" id="ARBA00022723"/>
    </source>
</evidence>
<keyword evidence="2" id="KW-0349">Heme</keyword>
<dbReference type="EMBL" id="JANQDX010000008">
    <property type="protein sequence ID" value="KAL0920462.1"/>
    <property type="molecule type" value="Genomic_DNA"/>
</dbReference>
<gene>
    <name evidence="11" type="ORF">M5K25_009601</name>
</gene>
<feature type="domain" description="Plant heme peroxidase family profile" evidence="10">
    <location>
        <begin position="62"/>
        <end position="143"/>
    </location>
</feature>
<dbReference type="Gene3D" id="1.10.520.10">
    <property type="match status" value="1"/>
</dbReference>
<comment type="catalytic activity">
    <reaction evidence="8">
        <text>L-ascorbate + H2O2 = L-dehydroascorbate + 2 H2O</text>
        <dbReference type="Rhea" id="RHEA:22996"/>
        <dbReference type="ChEBI" id="CHEBI:15377"/>
        <dbReference type="ChEBI" id="CHEBI:16240"/>
        <dbReference type="ChEBI" id="CHEBI:38290"/>
        <dbReference type="ChEBI" id="CHEBI:58539"/>
        <dbReference type="EC" id="1.11.1.11"/>
    </reaction>
</comment>
<protein>
    <recommendedName>
        <fullName evidence="10">Plant heme peroxidase family profile domain-containing protein</fullName>
    </recommendedName>
</protein>
<evidence type="ECO:0000256" key="2">
    <source>
        <dbReference type="ARBA" id="ARBA00022617"/>
    </source>
</evidence>
<dbReference type="GO" id="GO:0016688">
    <property type="term" value="F:L-ascorbate peroxidase activity"/>
    <property type="evidence" value="ECO:0007669"/>
    <property type="project" value="UniProtKB-EC"/>
</dbReference>
<keyword evidence="4" id="KW-0106">Calcium</keyword>
<keyword evidence="6" id="KW-0560">Oxidoreductase</keyword>
<reference evidence="11 12" key="1">
    <citation type="journal article" date="2024" name="Plant Biotechnol. J.">
        <title>Dendrobium thyrsiflorum genome and its molecular insights into genes involved in important horticultural traits.</title>
        <authorList>
            <person name="Chen B."/>
            <person name="Wang J.Y."/>
            <person name="Zheng P.J."/>
            <person name="Li K.L."/>
            <person name="Liang Y.M."/>
            <person name="Chen X.F."/>
            <person name="Zhang C."/>
            <person name="Zhao X."/>
            <person name="He X."/>
            <person name="Zhang G.Q."/>
            <person name="Liu Z.J."/>
            <person name="Xu Q."/>
        </authorList>
    </citation>
    <scope>NUCLEOTIDE SEQUENCE [LARGE SCALE GENOMIC DNA]</scope>
    <source>
        <strain evidence="11">GZMU011</strain>
    </source>
</reference>
<dbReference type="PANTHER" id="PTHR31356:SF35">
    <property type="entry name" value="L-ASCORBATE PEROXIDASE 2, CYTOSOLIC"/>
    <property type="match status" value="1"/>
</dbReference>
<keyword evidence="5" id="KW-0630">Potassium</keyword>
<keyword evidence="7" id="KW-0408">Iron</keyword>
<dbReference type="PANTHER" id="PTHR31356">
    <property type="entry name" value="THYLAKOID LUMENAL 29 KDA PROTEIN, CHLOROPLASTIC-RELATED"/>
    <property type="match status" value="1"/>
</dbReference>
<comment type="similarity">
    <text evidence="9">Belongs to the peroxidase family.</text>
</comment>
<dbReference type="Proteomes" id="UP001552299">
    <property type="component" value="Unassembled WGS sequence"/>
</dbReference>
<dbReference type="PRINTS" id="PR00459">
    <property type="entry name" value="ASPEROXIDASE"/>
</dbReference>
<evidence type="ECO:0000313" key="11">
    <source>
        <dbReference type="EMBL" id="KAL0920462.1"/>
    </source>
</evidence>
<organism evidence="11 12">
    <name type="scientific">Dendrobium thyrsiflorum</name>
    <name type="common">Pinecone-like raceme dendrobium</name>
    <name type="synonym">Orchid</name>
    <dbReference type="NCBI Taxonomy" id="117978"/>
    <lineage>
        <taxon>Eukaryota</taxon>
        <taxon>Viridiplantae</taxon>
        <taxon>Streptophyta</taxon>
        <taxon>Embryophyta</taxon>
        <taxon>Tracheophyta</taxon>
        <taxon>Spermatophyta</taxon>
        <taxon>Magnoliopsida</taxon>
        <taxon>Liliopsida</taxon>
        <taxon>Asparagales</taxon>
        <taxon>Orchidaceae</taxon>
        <taxon>Epidendroideae</taxon>
        <taxon>Malaxideae</taxon>
        <taxon>Dendrobiinae</taxon>
        <taxon>Dendrobium</taxon>
    </lineage>
</organism>
<evidence type="ECO:0000256" key="9">
    <source>
        <dbReference type="RuleBase" id="RU004241"/>
    </source>
</evidence>
<dbReference type="PROSITE" id="PS00436">
    <property type="entry name" value="PEROXIDASE_2"/>
    <property type="match status" value="1"/>
</dbReference>
<dbReference type="InterPro" id="IPR010255">
    <property type="entry name" value="Haem_peroxidase_sf"/>
</dbReference>
<dbReference type="AlphaFoldDB" id="A0ABD0V5U7"/>
<dbReference type="GO" id="GO:0046872">
    <property type="term" value="F:metal ion binding"/>
    <property type="evidence" value="ECO:0007669"/>
    <property type="project" value="UniProtKB-KW"/>
</dbReference>
<keyword evidence="3" id="KW-0479">Metal-binding</keyword>
<dbReference type="InterPro" id="IPR044831">
    <property type="entry name" value="Ccp1-like"/>
</dbReference>
<dbReference type="Pfam" id="PF00141">
    <property type="entry name" value="peroxidase"/>
    <property type="match status" value="1"/>
</dbReference>
<evidence type="ECO:0000256" key="1">
    <source>
        <dbReference type="ARBA" id="ARBA00022559"/>
    </source>
</evidence>
<evidence type="ECO:0000256" key="4">
    <source>
        <dbReference type="ARBA" id="ARBA00022837"/>
    </source>
</evidence>
<keyword evidence="12" id="KW-1185">Reference proteome</keyword>
<evidence type="ECO:0000256" key="7">
    <source>
        <dbReference type="ARBA" id="ARBA00023004"/>
    </source>
</evidence>
<dbReference type="PRINTS" id="PR00458">
    <property type="entry name" value="PEROXIDASE"/>
</dbReference>
<sequence length="288" mass="32210">MEGDRAGLWRQKGGWSEQRERSVVWSWRYVLISRSRMAKSYPIVSAEYEQALEKSKRKLRGLIAEKNCTPIMLRLAWHSAGTYDVATKTGGPFGTMRHKEELSHGANNGFDIAIRLLEPIKEQFPILSYADFYQLAGVIAVEVKFVQEAWPGQLVLKQSRFLHRWSCNCSCGVASGVQGTRRCEVVWCTRRSHRTRRALAGRGSAGRGIVTGTRCRVQGAGAELEAQGAGTGCRVRVDAQGAEARHKGCSEIDCICRSTTGAYLSRGGAKGSRRRKLKKRVEQFLRWC</sequence>